<evidence type="ECO:0000256" key="1">
    <source>
        <dbReference type="SAM" id="MobiDB-lite"/>
    </source>
</evidence>
<dbReference type="Proteomes" id="UP000834611">
    <property type="component" value="Unassembled WGS sequence"/>
</dbReference>
<organism evidence="2 3">
    <name type="scientific">Providencia rettgeri</name>
    <dbReference type="NCBI Taxonomy" id="587"/>
    <lineage>
        <taxon>Bacteria</taxon>
        <taxon>Pseudomonadati</taxon>
        <taxon>Pseudomonadota</taxon>
        <taxon>Gammaproteobacteria</taxon>
        <taxon>Enterobacterales</taxon>
        <taxon>Morganellaceae</taxon>
        <taxon>Providencia</taxon>
    </lineage>
</organism>
<feature type="region of interest" description="Disordered" evidence="1">
    <location>
        <begin position="67"/>
        <end position="89"/>
    </location>
</feature>
<proteinExistence type="predicted"/>
<evidence type="ECO:0000313" key="2">
    <source>
        <dbReference type="EMBL" id="CAB5678479.1"/>
    </source>
</evidence>
<dbReference type="RefSeq" id="WP_239407203.1">
    <property type="nucleotide sequence ID" value="NZ_CAHPRV010000001.1"/>
</dbReference>
<evidence type="ECO:0000313" key="3">
    <source>
        <dbReference type="Proteomes" id="UP000834611"/>
    </source>
</evidence>
<accession>A0A9N8GXQ6</accession>
<feature type="compositionally biased region" description="Basic and acidic residues" evidence="1">
    <location>
        <begin position="69"/>
        <end position="89"/>
    </location>
</feature>
<sequence length="89" mass="9763">MNLEELGALGKVISSSQVQKITGLGRTVLDKLNAEGVLTKIYFSDRKYVYRLDQVNAYVTSCINNPTKAKGESSADKARKALEAKKAKQ</sequence>
<name>A0A9N8GXQ6_PRORE</name>
<reference evidence="2" key="1">
    <citation type="submission" date="2020-05" db="EMBL/GenBank/DDBJ databases">
        <authorList>
            <person name="Delgado-Blas J."/>
        </authorList>
    </citation>
    <scope>NUCLEOTIDE SEQUENCE</scope>
    <source>
        <strain evidence="2">BB1453</strain>
    </source>
</reference>
<comment type="caution">
    <text evidence="2">The sequence shown here is derived from an EMBL/GenBank/DDBJ whole genome shotgun (WGS) entry which is preliminary data.</text>
</comment>
<protein>
    <submittedName>
        <fullName evidence="2">Uncharacterized protein</fullName>
    </submittedName>
</protein>
<dbReference type="AlphaFoldDB" id="A0A9N8GXQ6"/>
<gene>
    <name evidence="2" type="ORF">GHA_01142</name>
</gene>
<dbReference type="EMBL" id="CAHPSF010000002">
    <property type="protein sequence ID" value="CAB5678479.1"/>
    <property type="molecule type" value="Genomic_DNA"/>
</dbReference>